<reference evidence="1" key="2">
    <citation type="submission" date="2020-09" db="EMBL/GenBank/DDBJ databases">
        <authorList>
            <person name="Sun Q."/>
            <person name="Zhou Y."/>
        </authorList>
    </citation>
    <scope>NUCLEOTIDE SEQUENCE</scope>
    <source>
        <strain evidence="1">CGMCC 4.7299</strain>
    </source>
</reference>
<dbReference type="EMBL" id="BMMX01000001">
    <property type="protein sequence ID" value="GGK76455.1"/>
    <property type="molecule type" value="Genomic_DNA"/>
</dbReference>
<gene>
    <name evidence="1" type="ORF">GCM10012284_07990</name>
</gene>
<dbReference type="Proteomes" id="UP000656042">
    <property type="component" value="Unassembled WGS sequence"/>
</dbReference>
<dbReference type="AlphaFoldDB" id="A0A8J3BWX5"/>
<dbReference type="SUPFAM" id="SSF55961">
    <property type="entry name" value="Bet v1-like"/>
    <property type="match status" value="1"/>
</dbReference>
<name>A0A8J3BWX5_9ACTN</name>
<sequence length="183" mass="19841">MGPVSGSLGSHGHAGNRAALVYHLGMAEDTYTVTRSVTIKSPPDAVYGNVADFHRWRRWSPWEDLDPAMARSYSGPDAGVGAVYEWSGNSRAGAGRMTIVEVDEPSAVRIDLAFDKPFKTRNEVRFVIEPSAAGSLVTWTITGPKTFVTKVMGVFRSMDKMLGPDLEKGLTRLKTVSEEPPGA</sequence>
<dbReference type="CDD" id="cd07818">
    <property type="entry name" value="SRPBCC_1"/>
    <property type="match status" value="1"/>
</dbReference>
<dbReference type="InterPro" id="IPR023393">
    <property type="entry name" value="START-like_dom_sf"/>
</dbReference>
<evidence type="ECO:0000313" key="1">
    <source>
        <dbReference type="EMBL" id="GGK76455.1"/>
    </source>
</evidence>
<comment type="caution">
    <text evidence="1">The sequence shown here is derived from an EMBL/GenBank/DDBJ whole genome shotgun (WGS) entry which is preliminary data.</text>
</comment>
<dbReference type="Pfam" id="PF10604">
    <property type="entry name" value="Polyketide_cyc2"/>
    <property type="match status" value="1"/>
</dbReference>
<reference evidence="1" key="1">
    <citation type="journal article" date="2014" name="Int. J. Syst. Evol. Microbiol.">
        <title>Complete genome sequence of Corynebacterium casei LMG S-19264T (=DSM 44701T), isolated from a smear-ripened cheese.</title>
        <authorList>
            <consortium name="US DOE Joint Genome Institute (JGI-PGF)"/>
            <person name="Walter F."/>
            <person name="Albersmeier A."/>
            <person name="Kalinowski J."/>
            <person name="Ruckert C."/>
        </authorList>
    </citation>
    <scope>NUCLEOTIDE SEQUENCE</scope>
    <source>
        <strain evidence="1">CGMCC 4.7299</strain>
    </source>
</reference>
<organism evidence="1 2">
    <name type="scientific">Mangrovihabitans endophyticus</name>
    <dbReference type="NCBI Taxonomy" id="1751298"/>
    <lineage>
        <taxon>Bacteria</taxon>
        <taxon>Bacillati</taxon>
        <taxon>Actinomycetota</taxon>
        <taxon>Actinomycetes</taxon>
        <taxon>Micromonosporales</taxon>
        <taxon>Micromonosporaceae</taxon>
        <taxon>Mangrovihabitans</taxon>
    </lineage>
</organism>
<protein>
    <submittedName>
        <fullName evidence="1">Polyketide cyclase</fullName>
    </submittedName>
</protein>
<dbReference type="Gene3D" id="3.30.530.20">
    <property type="match status" value="1"/>
</dbReference>
<accession>A0A8J3BWX5</accession>
<evidence type="ECO:0000313" key="2">
    <source>
        <dbReference type="Proteomes" id="UP000656042"/>
    </source>
</evidence>
<proteinExistence type="predicted"/>
<keyword evidence="2" id="KW-1185">Reference proteome</keyword>
<dbReference type="InterPro" id="IPR019587">
    <property type="entry name" value="Polyketide_cyclase/dehydratase"/>
</dbReference>